<keyword evidence="2 5" id="KW-0812">Transmembrane</keyword>
<evidence type="ECO:0000256" key="4">
    <source>
        <dbReference type="ARBA" id="ARBA00023136"/>
    </source>
</evidence>
<comment type="similarity">
    <text evidence="5">Belongs to the 4-toluene sulfonate uptake permease (TSUP) (TC 2.A.102) family.</text>
</comment>
<dbReference type="GeneID" id="61064190"/>
<feature type="transmembrane region" description="Helical" evidence="5">
    <location>
        <begin position="73"/>
        <end position="90"/>
    </location>
</feature>
<feature type="transmembrane region" description="Helical" evidence="5">
    <location>
        <begin position="131"/>
        <end position="162"/>
    </location>
</feature>
<dbReference type="InterPro" id="IPR002781">
    <property type="entry name" value="TM_pro_TauE-like"/>
</dbReference>
<feature type="transmembrane region" description="Helical" evidence="5">
    <location>
        <begin position="6"/>
        <end position="35"/>
    </location>
</feature>
<keyword evidence="5" id="KW-1003">Cell membrane</keyword>
<dbReference type="Pfam" id="PF01925">
    <property type="entry name" value="TauE"/>
    <property type="match status" value="1"/>
</dbReference>
<dbReference type="PANTHER" id="PTHR43701">
    <property type="entry name" value="MEMBRANE TRANSPORTER PROTEIN MJ0441-RELATED"/>
    <property type="match status" value="1"/>
</dbReference>
<keyword evidence="3 5" id="KW-1133">Transmembrane helix</keyword>
<feature type="transmembrane region" description="Helical" evidence="5">
    <location>
        <begin position="169"/>
        <end position="190"/>
    </location>
</feature>
<dbReference type="PANTHER" id="PTHR43701:SF2">
    <property type="entry name" value="MEMBRANE TRANSPORTER PROTEIN YJNA-RELATED"/>
    <property type="match status" value="1"/>
</dbReference>
<gene>
    <name evidence="6" type="ORF">CX802_01825</name>
</gene>
<organism evidence="6 7">
    <name type="scientific">Campylobacter fetus</name>
    <dbReference type="NCBI Taxonomy" id="196"/>
    <lineage>
        <taxon>Bacteria</taxon>
        <taxon>Pseudomonadati</taxon>
        <taxon>Campylobacterota</taxon>
        <taxon>Epsilonproteobacteria</taxon>
        <taxon>Campylobacterales</taxon>
        <taxon>Campylobacteraceae</taxon>
        <taxon>Campylobacter</taxon>
    </lineage>
</organism>
<dbReference type="InterPro" id="IPR051598">
    <property type="entry name" value="TSUP/Inactive_protease-like"/>
</dbReference>
<comment type="caution">
    <text evidence="6">The sequence shown here is derived from an EMBL/GenBank/DDBJ whole genome shotgun (WGS) entry which is preliminary data.</text>
</comment>
<name>A0A5L4IDE2_CAMFE</name>
<feature type="transmembrane region" description="Helical" evidence="5">
    <location>
        <begin position="42"/>
        <end position="61"/>
    </location>
</feature>
<reference evidence="6 7" key="1">
    <citation type="submission" date="2018-06" db="EMBL/GenBank/DDBJ databases">
        <authorList>
            <consortium name="PulseNet: The National Subtyping Network for Foodborne Disease Surveillance"/>
            <person name="Tarr C.L."/>
            <person name="Trees E."/>
            <person name="Katz L.S."/>
            <person name="Carleton-Romer H.A."/>
            <person name="Stroika S."/>
            <person name="Kucerova Z."/>
            <person name="Roache K.F."/>
            <person name="Sabol A.L."/>
            <person name="Besser J."/>
            <person name="Gerner-Smidt P."/>
        </authorList>
    </citation>
    <scope>NUCLEOTIDE SEQUENCE [LARGE SCALE GENOMIC DNA]</scope>
    <source>
        <strain evidence="6 7">PNUSAC001503</strain>
    </source>
</reference>
<evidence type="ECO:0000256" key="2">
    <source>
        <dbReference type="ARBA" id="ARBA00022692"/>
    </source>
</evidence>
<proteinExistence type="inferred from homology"/>
<feature type="transmembrane region" description="Helical" evidence="5">
    <location>
        <begin position="196"/>
        <end position="216"/>
    </location>
</feature>
<evidence type="ECO:0000256" key="3">
    <source>
        <dbReference type="ARBA" id="ARBA00022989"/>
    </source>
</evidence>
<evidence type="ECO:0000313" key="6">
    <source>
        <dbReference type="EMBL" id="EAI8858590.1"/>
    </source>
</evidence>
<accession>A0A5L4IDE2</accession>
<dbReference type="RefSeq" id="WP_002848478.1">
    <property type="nucleotide sequence ID" value="NZ_AACCWR020000015.1"/>
</dbReference>
<dbReference type="EMBL" id="AABTCC010000003">
    <property type="protein sequence ID" value="EAI8858590.1"/>
    <property type="molecule type" value="Genomic_DNA"/>
</dbReference>
<evidence type="ECO:0000256" key="5">
    <source>
        <dbReference type="RuleBase" id="RU363041"/>
    </source>
</evidence>
<keyword evidence="4 5" id="KW-0472">Membrane</keyword>
<protein>
    <recommendedName>
        <fullName evidence="5">Probable membrane transporter protein</fullName>
    </recommendedName>
</protein>
<sequence>MSEFLLLSFFGIFVGFASGFFGIGGGGIIVSVLVFLGYDIKYAIGISVMQMIFSSLFGSYINYKKGMFKFGEGFYVGIGGIFGAFLSGFIVKYTPSLWLECMFASLLFIMIIKAFIKKSFASEEKKLSKPILIIIGIFVGIMGVSVGIGGGMLISLIFFGFLGYDIKKAVSMGLFFVVFAGVSGFISLSINGLVDYYHGFALGIGAIIGVYFGTNASIKIDRTKQKRLNLGFNMILFLLTIKKIFLG</sequence>
<dbReference type="Proteomes" id="UP000535509">
    <property type="component" value="Unassembled WGS sequence"/>
</dbReference>
<evidence type="ECO:0000313" key="7">
    <source>
        <dbReference type="Proteomes" id="UP000535509"/>
    </source>
</evidence>
<comment type="subcellular location">
    <subcellularLocation>
        <location evidence="5">Cell membrane</location>
        <topology evidence="5">Multi-pass membrane protein</topology>
    </subcellularLocation>
    <subcellularLocation>
        <location evidence="1">Membrane</location>
        <topology evidence="1">Multi-pass membrane protein</topology>
    </subcellularLocation>
</comment>
<dbReference type="AlphaFoldDB" id="A0A5L4IDE2"/>
<feature type="transmembrane region" description="Helical" evidence="5">
    <location>
        <begin position="97"/>
        <end position="116"/>
    </location>
</feature>
<dbReference type="OMA" id="NIMKCIC"/>
<dbReference type="GO" id="GO:0005886">
    <property type="term" value="C:plasma membrane"/>
    <property type="evidence" value="ECO:0007669"/>
    <property type="project" value="UniProtKB-SubCell"/>
</dbReference>
<keyword evidence="7" id="KW-1185">Reference proteome</keyword>
<evidence type="ECO:0000256" key="1">
    <source>
        <dbReference type="ARBA" id="ARBA00004141"/>
    </source>
</evidence>